<gene>
    <name evidence="1" type="ORF">UFOPK3576_00696</name>
</gene>
<proteinExistence type="predicted"/>
<dbReference type="EMBL" id="CAFBMO010000020">
    <property type="protein sequence ID" value="CAB4904908.1"/>
    <property type="molecule type" value="Genomic_DNA"/>
</dbReference>
<evidence type="ECO:0000313" key="1">
    <source>
        <dbReference type="EMBL" id="CAB4904908.1"/>
    </source>
</evidence>
<organism evidence="1">
    <name type="scientific">freshwater metagenome</name>
    <dbReference type="NCBI Taxonomy" id="449393"/>
    <lineage>
        <taxon>unclassified sequences</taxon>
        <taxon>metagenomes</taxon>
        <taxon>ecological metagenomes</taxon>
    </lineage>
</organism>
<dbReference type="AlphaFoldDB" id="A0A6J7GED4"/>
<name>A0A6J7GED4_9ZZZZ</name>
<protein>
    <submittedName>
        <fullName evidence="1">Unannotated protein</fullName>
    </submittedName>
</protein>
<reference evidence="1" key="1">
    <citation type="submission" date="2020-05" db="EMBL/GenBank/DDBJ databases">
        <authorList>
            <person name="Chiriac C."/>
            <person name="Salcher M."/>
            <person name="Ghai R."/>
            <person name="Kavagutti S V."/>
        </authorList>
    </citation>
    <scope>NUCLEOTIDE SEQUENCE</scope>
</reference>
<sequence>MLNDTDYSRINALAWVASSLPDSSDRVLINAPASDSLGAWLIPALFPLNGSGSVVMSNAVDTSAIAQQEGISQVWQ</sequence>
<accession>A0A6J7GED4</accession>